<dbReference type="InterPro" id="IPR005500">
    <property type="entry name" value="DUF309"/>
</dbReference>
<organism evidence="1 2">
    <name type="scientific">Paenibacillus plantiphilus</name>
    <dbReference type="NCBI Taxonomy" id="2905650"/>
    <lineage>
        <taxon>Bacteria</taxon>
        <taxon>Bacillati</taxon>
        <taxon>Bacillota</taxon>
        <taxon>Bacilli</taxon>
        <taxon>Bacillales</taxon>
        <taxon>Paenibacillaceae</taxon>
        <taxon>Paenibacillus</taxon>
    </lineage>
</organism>
<gene>
    <name evidence="1" type="ORF">PAECIP111893_00629</name>
</gene>
<dbReference type="EMBL" id="CAKMMF010000003">
    <property type="protein sequence ID" value="CAH1195170.1"/>
    <property type="molecule type" value="Genomic_DNA"/>
</dbReference>
<proteinExistence type="predicted"/>
<name>A0ABN8FYT6_9BACL</name>
<dbReference type="RefSeq" id="WP_236338905.1">
    <property type="nucleotide sequence ID" value="NZ_CAKMMF010000003.1"/>
</dbReference>
<dbReference type="SUPFAM" id="SSF140663">
    <property type="entry name" value="TTHA0068-like"/>
    <property type="match status" value="1"/>
</dbReference>
<sequence length="180" mass="20406">MGDRSRFPAAYVHYLVEFHATRDYFECHEILEEYWKEHPGDRYAELWVGLIQLAVGSYHHRRDNIAGAGKMFRQCLAKLSSAQEGLQELGLDGGQLLGLITERITAIERQERFVDLELPLADAALVALCQEECRTKGLEWGAPSSSDEALTNRHTLRDRSDVIAARKASAEAKTLQRKQH</sequence>
<dbReference type="Proteomes" id="UP000838686">
    <property type="component" value="Unassembled WGS sequence"/>
</dbReference>
<dbReference type="Pfam" id="PF03745">
    <property type="entry name" value="DUF309"/>
    <property type="match status" value="1"/>
</dbReference>
<evidence type="ECO:0000313" key="1">
    <source>
        <dbReference type="EMBL" id="CAH1195170.1"/>
    </source>
</evidence>
<dbReference type="PANTHER" id="PTHR34796">
    <property type="entry name" value="EXPRESSED PROTEIN"/>
    <property type="match status" value="1"/>
</dbReference>
<keyword evidence="2" id="KW-1185">Reference proteome</keyword>
<evidence type="ECO:0008006" key="3">
    <source>
        <dbReference type="Google" id="ProtNLM"/>
    </source>
</evidence>
<protein>
    <recommendedName>
        <fullName evidence="3">DUF309 domain-containing protein</fullName>
    </recommendedName>
</protein>
<comment type="caution">
    <text evidence="1">The sequence shown here is derived from an EMBL/GenBank/DDBJ whole genome shotgun (WGS) entry which is preliminary data.</text>
</comment>
<evidence type="ECO:0000313" key="2">
    <source>
        <dbReference type="Proteomes" id="UP000838686"/>
    </source>
</evidence>
<dbReference type="Gene3D" id="1.10.3450.10">
    <property type="entry name" value="TTHA0068-like"/>
    <property type="match status" value="1"/>
</dbReference>
<dbReference type="PANTHER" id="PTHR34796:SF1">
    <property type="entry name" value="EXPRESSED PROTEIN"/>
    <property type="match status" value="1"/>
</dbReference>
<reference evidence="1" key="1">
    <citation type="submission" date="2022-01" db="EMBL/GenBank/DDBJ databases">
        <authorList>
            <person name="Criscuolo A."/>
        </authorList>
    </citation>
    <scope>NUCLEOTIDE SEQUENCE</scope>
    <source>
        <strain evidence="1">CIP111893</strain>
    </source>
</reference>
<accession>A0ABN8FYT6</accession>
<dbReference type="InterPro" id="IPR023203">
    <property type="entry name" value="TTHA0068_sf"/>
</dbReference>